<protein>
    <submittedName>
        <fullName evidence="1">Uncharacterized protein</fullName>
    </submittedName>
</protein>
<dbReference type="PATRIC" id="fig|1228997.3.peg.2086"/>
<name>J9QU12_RIEAN</name>
<reference evidence="1 2" key="1">
    <citation type="submission" date="2012-09" db="EMBL/GenBank/DDBJ databases">
        <title>Riemerella anatipestifer vaccine strains.</title>
        <authorList>
            <person name="Chun C.A."/>
            <person name="Shu W.M."/>
            <person name="Kang Z.D."/>
            <person name="Jia W.X."/>
        </authorList>
    </citation>
    <scope>NUCLEOTIDE SEQUENCE [LARGE SCALE GENOMIC DNA]</scope>
    <source>
        <strain evidence="1 2">RA-CH-1</strain>
    </source>
</reference>
<dbReference type="EMBL" id="CP003787">
    <property type="protein sequence ID" value="AFR36666.1"/>
    <property type="molecule type" value="Genomic_DNA"/>
</dbReference>
<dbReference type="AlphaFoldDB" id="J9QU12"/>
<dbReference type="HOGENOM" id="CLU_3204667_0_0_10"/>
<keyword evidence="2" id="KW-1185">Reference proteome</keyword>
<accession>J9QU12</accession>
<proteinExistence type="predicted"/>
<organism evidence="1 2">
    <name type="scientific">Riemerella anatipestifer RA-CH-1</name>
    <dbReference type="NCBI Taxonomy" id="1228997"/>
    <lineage>
        <taxon>Bacteria</taxon>
        <taxon>Pseudomonadati</taxon>
        <taxon>Bacteroidota</taxon>
        <taxon>Flavobacteriia</taxon>
        <taxon>Flavobacteriales</taxon>
        <taxon>Weeksellaceae</taxon>
        <taxon>Riemerella</taxon>
    </lineage>
</organism>
<dbReference type="KEGG" id="rag:B739_2084"/>
<sequence length="45" mass="5196">MNENVIRVSSVTSTFSFKNSKNRWFQVPIPRFCGILIPHNSFAPK</sequence>
<dbReference type="Proteomes" id="UP000006276">
    <property type="component" value="Chromosome"/>
</dbReference>
<gene>
    <name evidence="1" type="ORF">B739_2084</name>
</gene>
<evidence type="ECO:0000313" key="2">
    <source>
        <dbReference type="Proteomes" id="UP000006276"/>
    </source>
</evidence>
<evidence type="ECO:0000313" key="1">
    <source>
        <dbReference type="EMBL" id="AFR36666.1"/>
    </source>
</evidence>